<dbReference type="OrthoDB" id="7208869at2"/>
<dbReference type="AlphaFoldDB" id="A0A2S2CKK3"/>
<name>A0A2S2CKK3_9PROT</name>
<evidence type="ECO:0008006" key="4">
    <source>
        <dbReference type="Google" id="ProtNLM"/>
    </source>
</evidence>
<accession>A0A2S2CKK3</accession>
<evidence type="ECO:0000256" key="1">
    <source>
        <dbReference type="SAM" id="MobiDB-lite"/>
    </source>
</evidence>
<dbReference type="Proteomes" id="UP000245629">
    <property type="component" value="Chromosome 1"/>
</dbReference>
<evidence type="ECO:0000313" key="3">
    <source>
        <dbReference type="Proteomes" id="UP000245629"/>
    </source>
</evidence>
<sequence>MRNPPIGLAGIADATRVIVTTDTEARSRIAAALPGVAVLAGRPDFDWSRVPAPGRKLVATDPDVGQALYAAGADRVAVATLDAVLASLDAPTAEERARAVSSACRLLRREMPAAAGPVHDPAPVTPPSGTNDDVPPPPDYDDDLPYRVLGYNRRRYFFIRRAGGQIVDLASRDLREIACLMELAPADFWQARYPAKSGFDGTAAANHLIAQAHAVGIYDPDRARGRGAWWDEGRAVLHLGDGLIVDGVPTDIRDFRSYFLYERAPARAIRLAEPLAAAEAKQLFDICKLARWEDPSLAPLFAGFLVVAPVCGAMSWRAHGWLTGEKGSGKTWLLDNVARAVIGTIALRVSSKTTEAGVRQLLGADGRPVIFDEAETQNQRDRERVQLILDLARQASSEDAAPIAKGTQSGRAQTFSIRSSFLFSSINLALQQAADESRTIVFSLAGRGNLSEEGALAAAEQFAALQRLVSDTLTPEWCGGLLARTLSLLGVIRANSHTFSRAVAERFGSQRHGDTLGGVLAGFHSLFSSKVLSIDEARRFLDERAWARRAAEDETAPDQTRALDHLLEQMVRVQPGSGPAFERPVASLIAAAAGGAPDYTGKLDGPSVDGVAPDVAEMHLLHLGMRVARDAGMLWVARAHSRMASLFKETPWAAAWETQLGRVNGAVKTTQKPMRFGSLVKRAVGVPLSEILKLDQ</sequence>
<dbReference type="KEGG" id="azz:DEW08_01570"/>
<gene>
    <name evidence="2" type="ORF">DEW08_01570</name>
</gene>
<dbReference type="RefSeq" id="WP_109323883.1">
    <property type="nucleotide sequence ID" value="NZ_CP029352.1"/>
</dbReference>
<dbReference type="EMBL" id="CP029352">
    <property type="protein sequence ID" value="AWK85045.1"/>
    <property type="molecule type" value="Genomic_DNA"/>
</dbReference>
<protein>
    <recommendedName>
        <fullName evidence="4">DUF927 domain-containing protein</fullName>
    </recommendedName>
</protein>
<keyword evidence="3" id="KW-1185">Reference proteome</keyword>
<organism evidence="2 3">
    <name type="scientific">Azospirillum thermophilum</name>
    <dbReference type="NCBI Taxonomy" id="2202148"/>
    <lineage>
        <taxon>Bacteria</taxon>
        <taxon>Pseudomonadati</taxon>
        <taxon>Pseudomonadota</taxon>
        <taxon>Alphaproteobacteria</taxon>
        <taxon>Rhodospirillales</taxon>
        <taxon>Azospirillaceae</taxon>
        <taxon>Azospirillum</taxon>
    </lineage>
</organism>
<proteinExistence type="predicted"/>
<feature type="region of interest" description="Disordered" evidence="1">
    <location>
        <begin position="115"/>
        <end position="143"/>
    </location>
</feature>
<evidence type="ECO:0000313" key="2">
    <source>
        <dbReference type="EMBL" id="AWK85045.1"/>
    </source>
</evidence>
<reference evidence="3" key="1">
    <citation type="submission" date="2018-05" db="EMBL/GenBank/DDBJ databases">
        <title>Azospirillum thermophila sp. nov., a novel isolated from hot spring.</title>
        <authorList>
            <person name="Zhao Z."/>
        </authorList>
    </citation>
    <scope>NUCLEOTIDE SEQUENCE [LARGE SCALE GENOMIC DNA]</scope>
    <source>
        <strain evidence="3">CFH 70021</strain>
    </source>
</reference>